<feature type="transmembrane region" description="Helical" evidence="15">
    <location>
        <begin position="352"/>
        <end position="377"/>
    </location>
</feature>
<feature type="transmembrane region" description="Helical" evidence="15">
    <location>
        <begin position="35"/>
        <end position="58"/>
    </location>
</feature>
<evidence type="ECO:0000256" key="12">
    <source>
        <dbReference type="ARBA" id="ARBA00023224"/>
    </source>
</evidence>
<dbReference type="InterPro" id="IPR000276">
    <property type="entry name" value="GPCR_Rhodpsn"/>
</dbReference>
<dbReference type="PANTHER" id="PTHR24242">
    <property type="entry name" value="G-PROTEIN COUPLED RECEPTOR"/>
    <property type="match status" value="1"/>
</dbReference>
<feature type="transmembrane region" description="Helical" evidence="15">
    <location>
        <begin position="812"/>
        <end position="834"/>
    </location>
</feature>
<feature type="transmembrane region" description="Helical" evidence="15">
    <location>
        <begin position="1195"/>
        <end position="1219"/>
    </location>
</feature>
<evidence type="ECO:0000256" key="10">
    <source>
        <dbReference type="ARBA" id="ARBA00023170"/>
    </source>
</evidence>
<dbReference type="Proteomes" id="UP001295444">
    <property type="component" value="Chromosome 03"/>
</dbReference>
<dbReference type="PRINTS" id="PR00245">
    <property type="entry name" value="OLFACTORYR"/>
</dbReference>
<keyword evidence="10 13" id="KW-0675">Receptor</keyword>
<proteinExistence type="inferred from homology"/>
<evidence type="ECO:0000256" key="3">
    <source>
        <dbReference type="ARBA" id="ARBA00022606"/>
    </source>
</evidence>
<protein>
    <submittedName>
        <fullName evidence="17">OR10AG1, partial</fullName>
    </submittedName>
</protein>
<feature type="transmembrane region" description="Helical" evidence="15">
    <location>
        <begin position="1315"/>
        <end position="1332"/>
    </location>
</feature>
<feature type="non-terminal residue" evidence="17">
    <location>
        <position position="1"/>
    </location>
</feature>
<feature type="transmembrane region" description="Helical" evidence="15">
    <location>
        <begin position="908"/>
        <end position="932"/>
    </location>
</feature>
<keyword evidence="2" id="KW-1003">Cell membrane</keyword>
<feature type="domain" description="G-protein coupled receptors family 1 profile" evidence="16">
    <location>
        <begin position="1209"/>
        <end position="1458"/>
    </location>
</feature>
<dbReference type="PRINTS" id="PR00237">
    <property type="entry name" value="GPCRRHODOPSN"/>
</dbReference>
<dbReference type="PANTHER" id="PTHR24242:SF253">
    <property type="entry name" value="OLFACTORY RECEPTOR-RELATED"/>
    <property type="match status" value="1"/>
</dbReference>
<feature type="domain" description="G-protein coupled receptors family 1 profile" evidence="16">
    <location>
        <begin position="51"/>
        <end position="300"/>
    </location>
</feature>
<dbReference type="GO" id="GO:0004930">
    <property type="term" value="F:G protein-coupled receptor activity"/>
    <property type="evidence" value="ECO:0007669"/>
    <property type="project" value="UniProtKB-KW"/>
</dbReference>
<feature type="transmembrane region" description="Helical" evidence="15">
    <location>
        <begin position="731"/>
        <end position="757"/>
    </location>
</feature>
<evidence type="ECO:0000256" key="13">
    <source>
        <dbReference type="RuleBase" id="RU000688"/>
    </source>
</evidence>
<keyword evidence="12 13" id="KW-0807">Transducer</keyword>
<feature type="transmembrane region" description="Helical" evidence="15">
    <location>
        <begin position="1001"/>
        <end position="1021"/>
    </location>
</feature>
<feature type="transmembrane region" description="Helical" evidence="15">
    <location>
        <begin position="1405"/>
        <end position="1429"/>
    </location>
</feature>
<feature type="transmembrane region" description="Helical" evidence="15">
    <location>
        <begin position="944"/>
        <end position="961"/>
    </location>
</feature>
<evidence type="ECO:0000259" key="16">
    <source>
        <dbReference type="PROSITE" id="PS50262"/>
    </source>
</evidence>
<name>A0AAD1RJ77_PELCU</name>
<feature type="transmembrane region" description="Helical" evidence="15">
    <location>
        <begin position="389"/>
        <end position="415"/>
    </location>
</feature>
<feature type="transmembrane region" description="Helical" evidence="15">
    <location>
        <begin position="1441"/>
        <end position="1460"/>
    </location>
</feature>
<keyword evidence="6 15" id="KW-1133">Transmembrane helix</keyword>
<keyword evidence="5" id="KW-0552">Olfaction</keyword>
<evidence type="ECO:0000256" key="8">
    <source>
        <dbReference type="ARBA" id="ARBA00023136"/>
    </source>
</evidence>
<feature type="transmembrane region" description="Helical" evidence="15">
    <location>
        <begin position="698"/>
        <end position="719"/>
    </location>
</feature>
<feature type="transmembrane region" description="Helical" evidence="15">
    <location>
        <begin position="529"/>
        <end position="554"/>
    </location>
</feature>
<evidence type="ECO:0000256" key="7">
    <source>
        <dbReference type="ARBA" id="ARBA00023040"/>
    </source>
</evidence>
<dbReference type="InterPro" id="IPR017452">
    <property type="entry name" value="GPCR_Rhodpsn_7TM"/>
</dbReference>
<dbReference type="SUPFAM" id="SSF81321">
    <property type="entry name" value="Family A G protein-coupled receptor-like"/>
    <property type="match status" value="6"/>
</dbReference>
<reference evidence="17" key="1">
    <citation type="submission" date="2022-03" db="EMBL/GenBank/DDBJ databases">
        <authorList>
            <person name="Alioto T."/>
            <person name="Alioto T."/>
            <person name="Gomez Garrido J."/>
        </authorList>
    </citation>
    <scope>NUCLEOTIDE SEQUENCE</scope>
</reference>
<dbReference type="Gene3D" id="1.20.1070.10">
    <property type="entry name" value="Rhodopsin 7-helix transmembrane proteins"/>
    <property type="match status" value="5"/>
</dbReference>
<gene>
    <name evidence="17" type="ORF">PECUL_23A023472</name>
</gene>
<accession>A0AAD1RJ77</accession>
<organism evidence="17 18">
    <name type="scientific">Pelobates cultripes</name>
    <name type="common">Western spadefoot toad</name>
    <dbReference type="NCBI Taxonomy" id="61616"/>
    <lineage>
        <taxon>Eukaryota</taxon>
        <taxon>Metazoa</taxon>
        <taxon>Chordata</taxon>
        <taxon>Craniata</taxon>
        <taxon>Vertebrata</taxon>
        <taxon>Euteleostomi</taxon>
        <taxon>Amphibia</taxon>
        <taxon>Batrachia</taxon>
        <taxon>Anura</taxon>
        <taxon>Pelobatoidea</taxon>
        <taxon>Pelobatidae</taxon>
        <taxon>Pelobates</taxon>
    </lineage>
</organism>
<feature type="transmembrane region" description="Helical" evidence="15">
    <location>
        <begin position="1368"/>
        <end position="1393"/>
    </location>
</feature>
<evidence type="ECO:0000256" key="1">
    <source>
        <dbReference type="ARBA" id="ARBA00004651"/>
    </source>
</evidence>
<dbReference type="Pfam" id="PF13853">
    <property type="entry name" value="7tm_4"/>
    <property type="match status" value="4"/>
</dbReference>
<evidence type="ECO:0000313" key="18">
    <source>
        <dbReference type="Proteomes" id="UP001295444"/>
    </source>
</evidence>
<dbReference type="GO" id="GO:0004984">
    <property type="term" value="F:olfactory receptor activity"/>
    <property type="evidence" value="ECO:0007669"/>
    <property type="project" value="InterPro"/>
</dbReference>
<feature type="domain" description="G-protein coupled receptors family 1 profile" evidence="16">
    <location>
        <begin position="370"/>
        <end position="619"/>
    </location>
</feature>
<keyword evidence="3" id="KW-0716">Sensory transduction</keyword>
<evidence type="ECO:0000256" key="14">
    <source>
        <dbReference type="SAM" id="MobiDB-lite"/>
    </source>
</evidence>
<dbReference type="Pfam" id="PF00001">
    <property type="entry name" value="7tm_1"/>
    <property type="match status" value="1"/>
</dbReference>
<keyword evidence="18" id="KW-1185">Reference proteome</keyword>
<keyword evidence="11" id="KW-0325">Glycoprotein</keyword>
<feature type="transmembrane region" description="Helical" evidence="15">
    <location>
        <begin position="871"/>
        <end position="896"/>
    </location>
</feature>
<evidence type="ECO:0000256" key="4">
    <source>
        <dbReference type="ARBA" id="ARBA00022692"/>
    </source>
</evidence>
<feature type="transmembrane region" description="Helical" evidence="15">
    <location>
        <begin position="470"/>
        <end position="492"/>
    </location>
</feature>
<comment type="subcellular location">
    <subcellularLocation>
        <location evidence="1">Cell membrane</location>
        <topology evidence="1">Multi-pass membrane protein</topology>
    </subcellularLocation>
</comment>
<feature type="region of interest" description="Disordered" evidence="14">
    <location>
        <begin position="1578"/>
        <end position="1607"/>
    </location>
</feature>
<evidence type="ECO:0000256" key="9">
    <source>
        <dbReference type="ARBA" id="ARBA00023157"/>
    </source>
</evidence>
<evidence type="ECO:0000256" key="5">
    <source>
        <dbReference type="ARBA" id="ARBA00022725"/>
    </source>
</evidence>
<feature type="transmembrane region" description="Helical" evidence="15">
    <location>
        <begin position="102"/>
        <end position="130"/>
    </location>
</feature>
<feature type="domain" description="G-protein coupled receptors family 1 profile" evidence="16">
    <location>
        <begin position="712"/>
        <end position="961"/>
    </location>
</feature>
<dbReference type="FunFam" id="1.20.1070.10:FF:000010">
    <property type="entry name" value="Olfactory receptor"/>
    <property type="match status" value="4"/>
</dbReference>
<dbReference type="PROSITE" id="PS50262">
    <property type="entry name" value="G_PROTEIN_RECEP_F1_2"/>
    <property type="match status" value="5"/>
</dbReference>
<keyword evidence="4 13" id="KW-0812">Transmembrane</keyword>
<dbReference type="InterPro" id="IPR050939">
    <property type="entry name" value="Olfactory_GPCR1"/>
</dbReference>
<comment type="similarity">
    <text evidence="13">Belongs to the G-protein coupled receptor 1 family.</text>
</comment>
<dbReference type="GO" id="GO:0005886">
    <property type="term" value="C:plasma membrane"/>
    <property type="evidence" value="ECO:0007669"/>
    <property type="project" value="UniProtKB-SubCell"/>
</dbReference>
<evidence type="ECO:0000256" key="15">
    <source>
        <dbReference type="SAM" id="Phobius"/>
    </source>
</evidence>
<dbReference type="PROSITE" id="PS00237">
    <property type="entry name" value="G_PROTEIN_RECEP_F1_1"/>
    <property type="match status" value="3"/>
</dbReference>
<feature type="transmembrane region" description="Helical" evidence="15">
    <location>
        <begin position="566"/>
        <end position="590"/>
    </location>
</feature>
<evidence type="ECO:0000256" key="6">
    <source>
        <dbReference type="ARBA" id="ARBA00022989"/>
    </source>
</evidence>
<feature type="transmembrane region" description="Helical" evidence="15">
    <location>
        <begin position="151"/>
        <end position="173"/>
    </location>
</feature>
<feature type="transmembrane region" description="Helical" evidence="15">
    <location>
        <begin position="1231"/>
        <end position="1254"/>
    </location>
</feature>
<evidence type="ECO:0000256" key="11">
    <source>
        <dbReference type="ARBA" id="ARBA00023180"/>
    </source>
</evidence>
<keyword evidence="8 15" id="KW-0472">Membrane</keyword>
<keyword evidence="9" id="KW-1015">Disulfide bond</keyword>
<dbReference type="InterPro" id="IPR000725">
    <property type="entry name" value="Olfact_rcpt"/>
</dbReference>
<feature type="transmembrane region" description="Helical" evidence="15">
    <location>
        <begin position="602"/>
        <end position="619"/>
    </location>
</feature>
<feature type="domain" description="G-protein coupled receptors family 1 profile" evidence="16">
    <location>
        <begin position="1008"/>
        <end position="1085"/>
    </location>
</feature>
<dbReference type="CDD" id="cd15911">
    <property type="entry name" value="7tmA_OR11A-like"/>
    <property type="match status" value="3"/>
</dbReference>
<evidence type="ECO:0000256" key="2">
    <source>
        <dbReference type="ARBA" id="ARBA00022475"/>
    </source>
</evidence>
<dbReference type="EMBL" id="OW240914">
    <property type="protein sequence ID" value="CAH2272557.1"/>
    <property type="molecule type" value="Genomic_DNA"/>
</dbReference>
<sequence length="1607" mass="182723">EPRLIIQRAKIPYPNNTFFNEFFLLGFQNLQNFRIPVFILILIIYAMIMSGNIIIVFLVSKSHTLHSPMYFFLCHLSLCDILFTSNIVPTMLHVILKEGSSISLFSCLTQLQIFGSCGAAECYILTVMSYDRYLAICDPLHYSTLMNFKMCIKLVTLSWSFSFIFASITRVLLGGLQFCNLNIIDHFFCDFLPLLELSCSDTFIVEMEAFMVVPFIVLFPFVFVIVTYVSIFYTILGISSTMGRQKAFSTCSSHLTVVCLFYGTLISIYLSPSRGYALNINKFSSLFYTVVTPLFNPIIYSMRNKEIRNAIHKSIKSLFIMVVFFQCDFHKRGKQTFFNEFFLLGFQNLQNFRIPVFLLILNIYTTTMSGNIIIVFLVSKSHTLHSPMYFFLCHLSLCDILFTSNIVPTMLHVILKEGSSISLFSCLTQLQIFGSCGTAECYILTVMSYDRYLAICDPLHYSTVMDFKRCISLVALSWSFGFLFALISRVLLGGLQFCNRNIIDHFFCDFLPLLELSCSDTFIVEMEAFMVIPFIVLFPFVFVIVTYVYIFFTILGISSTLGRQKAFSTCSSHLTVVCLFYGTLISIYLSPSRGYALNINKFTSLFYTVVTPLFNPIIYSMRNKEIRKAVQIRYIAVYITFYELQIYTGGDTLDPQLLAFSSKGWRGGGGNLGRMKKELTTSSSSVSSHYQKYYEIPVFILFLIIYAMIMSGNIIIVFLVSESHTLHSPMYFFLCHLSLCDILFTSNIVPTMLHVILKEGSSISHFSCLNQLQIFGSCGTAECYILTVMSYDRYLAICDPLHYSTVMDFKRCISLVALSWSFGFLLALISRVLVGGLQFCNLNIIDHFFCDFLPLLELSCSDTFIVEMEAFMVVPFIVLFPFEFVIVTYVYIFYTILGISSTMGRQKAFSTCSSHLTVVCLFYGTLISIYLSPSRGYALNINKFTSLFYTVVTPLFNPIIYSMRNKEIRNAIDQIKYVVACGDWGGLNSRMLAPTRIDGKTCIFAVSGNGLIIMLISTSHLLHSPMYFFLCHLSLCDFVFSTNIVPNMIEVILKDGSNIPYFGCLFQFYIFASCTGTECYLLTVIFSYFTANRTAACTQGTVVCTQENRYDIMKGTPDMLAVRLFFLININSSLHYKPVFGFLHMDLFTRILLNSNNIRQAVCYIELLGVHYNETMLTEFWLVGFQIAPNFKIPIFTLFLLIYNFILFGNLLIIMIVYISRSLNSPMYFFLSHLSLSDIILTTIIMPNMLYIILNERESITLTGCISQLYFFGSSITTQCFILTVMSYDRYLAICNPLHYIIIMNLKLRLQLTSWSWFSGFFITMIIVTHIGQLEYCGTNVIDHFFCDSVPLLQLSCSDISIVQLQELLLGVLVTLFPMAFIVGTYICIFLTIMKISTTSGREKAFFTCSSHLSVVCIYYGSLTTLYVIPTNGLSVNVTKVQSLLYITITPLVNPIIYSLRNHELRDVFSNMASAFCVKCVYLSEDQARMSLSHTLHTPMYFFLGHLSLCDTLLSTNVIPNMLDVILKEELSCSDTSVVELECASSWNAAEGAIEGADQKLKGQLNLRGMPVGDILRIPQNDQRGPDAGLRRRELPNAVPDRAMQYS</sequence>
<feature type="transmembrane region" description="Helical" evidence="15">
    <location>
        <begin position="283"/>
        <end position="302"/>
    </location>
</feature>
<evidence type="ECO:0000313" key="17">
    <source>
        <dbReference type="EMBL" id="CAH2272557.1"/>
    </source>
</evidence>
<keyword evidence="7 13" id="KW-0297">G-protein coupled receptor</keyword>
<feature type="transmembrane region" description="Helical" evidence="15">
    <location>
        <begin position="210"/>
        <end position="235"/>
    </location>
</feature>
<feature type="transmembrane region" description="Helical" evidence="15">
    <location>
        <begin position="247"/>
        <end position="271"/>
    </location>
</feature>
<feature type="transmembrane region" description="Helical" evidence="15">
    <location>
        <begin position="70"/>
        <end position="96"/>
    </location>
</feature>